<comment type="subunit">
    <text evidence="13">Interacts with the Sec translocase complex via SecD. Specifically interacts with transmembrane segments of nascent integral membrane proteins during membrane integration.</text>
</comment>
<keyword evidence="6 13" id="KW-0812">Transmembrane</keyword>
<dbReference type="PRINTS" id="PR01900">
    <property type="entry name" value="YIDCPROTEIN"/>
</dbReference>
<dbReference type="Pfam" id="PF02096">
    <property type="entry name" value="60KD_IMP"/>
    <property type="match status" value="1"/>
</dbReference>
<organism evidence="17 18">
    <name type="scientific">Geoalkalibacter subterraneus</name>
    <dbReference type="NCBI Taxonomy" id="483547"/>
    <lineage>
        <taxon>Bacteria</taxon>
        <taxon>Pseudomonadati</taxon>
        <taxon>Thermodesulfobacteriota</taxon>
        <taxon>Desulfuromonadia</taxon>
        <taxon>Desulfuromonadales</taxon>
        <taxon>Geoalkalibacteraceae</taxon>
        <taxon>Geoalkalibacter</taxon>
    </lineage>
</organism>
<reference evidence="17 18" key="1">
    <citation type="journal article" date="2015" name="Genome Announc.">
        <title>Genomes of Geoalkalibacter ferrihydriticus Z-0531T and Geoalkalibacter subterraneus Red1T, Two Haloalkaliphilic Metal-Reducing Deltaproteobacteria.</title>
        <authorList>
            <person name="Badalamenti J.P."/>
            <person name="Krajmalnik-Brown R."/>
            <person name="Torres C.I."/>
            <person name="Bond D.R."/>
        </authorList>
    </citation>
    <scope>NUCLEOTIDE SEQUENCE [LARGE SCALE GENOMIC DNA]</scope>
    <source>
        <strain evidence="17 18">Red1</strain>
    </source>
</reference>
<dbReference type="NCBIfam" id="TIGR03592">
    <property type="entry name" value="yidC_oxa1_cterm"/>
    <property type="match status" value="1"/>
</dbReference>
<dbReference type="CDD" id="cd20070">
    <property type="entry name" value="5TM_YidC_Alb3"/>
    <property type="match status" value="1"/>
</dbReference>
<gene>
    <name evidence="13" type="primary">yidC</name>
    <name evidence="17" type="ORF">GSUB_16430</name>
</gene>
<dbReference type="Proteomes" id="UP000035036">
    <property type="component" value="Chromosome"/>
</dbReference>
<dbReference type="GO" id="GO:0051205">
    <property type="term" value="P:protein insertion into membrane"/>
    <property type="evidence" value="ECO:0007669"/>
    <property type="project" value="TreeGrafter"/>
</dbReference>
<keyword evidence="10 13" id="KW-0143">Chaperone</keyword>
<dbReference type="GO" id="GO:0032977">
    <property type="term" value="F:membrane insertase activity"/>
    <property type="evidence" value="ECO:0007669"/>
    <property type="project" value="InterPro"/>
</dbReference>
<dbReference type="PANTHER" id="PTHR12428">
    <property type="entry name" value="OXA1"/>
    <property type="match status" value="1"/>
</dbReference>
<dbReference type="InterPro" id="IPR001708">
    <property type="entry name" value="YidC/ALB3/OXA1/COX18"/>
</dbReference>
<evidence type="ECO:0000256" key="10">
    <source>
        <dbReference type="ARBA" id="ARBA00023186"/>
    </source>
</evidence>
<evidence type="ECO:0000256" key="13">
    <source>
        <dbReference type="HAMAP-Rule" id="MF_01810"/>
    </source>
</evidence>
<dbReference type="InterPro" id="IPR038221">
    <property type="entry name" value="YidC_periplasmic_sf"/>
</dbReference>
<keyword evidence="9 13" id="KW-0472">Membrane</keyword>
<dbReference type="Gene3D" id="2.70.98.90">
    <property type="match status" value="1"/>
</dbReference>
<evidence type="ECO:0000256" key="6">
    <source>
        <dbReference type="ARBA" id="ARBA00022692"/>
    </source>
</evidence>
<evidence type="ECO:0000256" key="4">
    <source>
        <dbReference type="ARBA" id="ARBA00022448"/>
    </source>
</evidence>
<evidence type="ECO:0000256" key="5">
    <source>
        <dbReference type="ARBA" id="ARBA00022475"/>
    </source>
</evidence>
<dbReference type="HOGENOM" id="CLU_016535_3_0_7"/>
<feature type="transmembrane region" description="Helical" evidence="13">
    <location>
        <begin position="356"/>
        <end position="375"/>
    </location>
</feature>
<evidence type="ECO:0000256" key="8">
    <source>
        <dbReference type="ARBA" id="ARBA00022989"/>
    </source>
</evidence>
<dbReference type="GO" id="GO:0015031">
    <property type="term" value="P:protein transport"/>
    <property type="evidence" value="ECO:0007669"/>
    <property type="project" value="UniProtKB-KW"/>
</dbReference>
<dbReference type="InterPro" id="IPR028053">
    <property type="entry name" value="Membr_insert_YidC_N"/>
</dbReference>
<dbReference type="Pfam" id="PF14849">
    <property type="entry name" value="YidC_periplas"/>
    <property type="match status" value="1"/>
</dbReference>
<dbReference type="OrthoDB" id="9780552at2"/>
<dbReference type="GO" id="GO:0005886">
    <property type="term" value="C:plasma membrane"/>
    <property type="evidence" value="ECO:0007669"/>
    <property type="project" value="UniProtKB-SubCell"/>
</dbReference>
<feature type="domain" description="Membrane insertase YidC/Oxa/ALB C-terminal" evidence="15">
    <location>
        <begin position="356"/>
        <end position="534"/>
    </location>
</feature>
<evidence type="ECO:0000313" key="17">
    <source>
        <dbReference type="EMBL" id="AJF07821.1"/>
    </source>
</evidence>
<dbReference type="PANTHER" id="PTHR12428:SF65">
    <property type="entry name" value="CYTOCHROME C OXIDASE ASSEMBLY PROTEIN COX18, MITOCHONDRIAL"/>
    <property type="match status" value="1"/>
</dbReference>
<dbReference type="NCBIfam" id="NF002352">
    <property type="entry name" value="PRK01318.1-3"/>
    <property type="match status" value="1"/>
</dbReference>
<feature type="transmembrane region" description="Helical" evidence="13">
    <location>
        <begin position="425"/>
        <end position="446"/>
    </location>
</feature>
<evidence type="ECO:0000256" key="14">
    <source>
        <dbReference type="SAM" id="MobiDB-lite"/>
    </source>
</evidence>
<dbReference type="NCBIfam" id="TIGR03593">
    <property type="entry name" value="yidC_nterm"/>
    <property type="match status" value="1"/>
</dbReference>
<keyword evidence="8 13" id="KW-1133">Transmembrane helix</keyword>
<protein>
    <recommendedName>
        <fullName evidence="3 13">Membrane protein insertase YidC</fullName>
    </recommendedName>
    <alternativeName>
        <fullName evidence="12 13">Foldase YidC</fullName>
    </alternativeName>
    <alternativeName>
        <fullName evidence="11 13">Membrane integrase YidC</fullName>
    </alternativeName>
    <alternativeName>
        <fullName evidence="13">Membrane protein YidC</fullName>
    </alternativeName>
</protein>
<accession>A0A0B5FW46</accession>
<dbReference type="RefSeq" id="WP_040201812.1">
    <property type="nucleotide sequence ID" value="NZ_CP010311.1"/>
</dbReference>
<name>A0A0B5FW46_9BACT</name>
<evidence type="ECO:0000256" key="3">
    <source>
        <dbReference type="ARBA" id="ARBA00015325"/>
    </source>
</evidence>
<dbReference type="NCBIfam" id="NF002353">
    <property type="entry name" value="PRK01318.1-4"/>
    <property type="match status" value="1"/>
</dbReference>
<evidence type="ECO:0000256" key="12">
    <source>
        <dbReference type="ARBA" id="ARBA00033342"/>
    </source>
</evidence>
<keyword evidence="5 13" id="KW-1003">Cell membrane</keyword>
<comment type="function">
    <text evidence="13">Required for the insertion and/or proper folding and/or complex formation of integral membrane proteins into the membrane. Involved in integration of membrane proteins that insert both dependently and independently of the Sec translocase complex, as well as at least some lipoproteins. Aids folding of multispanning membrane proteins.</text>
</comment>
<comment type="similarity">
    <text evidence="2 13">Belongs to the OXA1/ALB3/YidC family. Type 1 subfamily.</text>
</comment>
<dbReference type="KEGG" id="gsb:GSUB_16430"/>
<keyword evidence="7 13" id="KW-0653">Protein transport</keyword>
<sequence length="537" mass="60658">MENKQTLIAILLMLVVWMGFSILFPPQPQQENEVAQQQEVSQSSSGETPAASITPVDPTVSGNVGLPLKSSVDKGVFVVDTPRVRLTLAQDSGRVLRTELKNYRQSLKDTAGAVVLVDTLQRGVGTLGLGGTDGFRALEGLSWSRQDRGDLRLSEGEQRSLVFTAKTAEGLDLVKTLEIDADHYQINVTLRVANQGSAPLSGNLVFSHVQPWSDDMEGSMYEFVGPTTLTEEKKYQDKVKDLRKEEKKYSAPIYWTGFEKKYFLTALIPVDDTISEAQVRYLSDMVVTSLFTGYQTLSPGDVREFSFKTYMGPKDFDLLSAAGHRLSDAVDYGFFGFLARPLLHVLKFFYGFLHNYGLAIILLTVIIKLIFWPLTQKSYTSMKGMQKLQPHMQKLREKYKDDKQRLNVELMNLYKEHRVNPLGGCLPMLVQIPVFFALYKTLLISIELRHAPFFLWIADLSAKDPYYVTPLLMGASMFVQQKLTPTTMDPMQARIFLAMPIVFTVLFLNFPAGLVLYWLVNNLLTIGQQYLIHRQKD</sequence>
<proteinExistence type="inferred from homology"/>
<dbReference type="HAMAP" id="MF_01810">
    <property type="entry name" value="YidC_type1"/>
    <property type="match status" value="1"/>
</dbReference>
<evidence type="ECO:0000256" key="2">
    <source>
        <dbReference type="ARBA" id="ARBA00010527"/>
    </source>
</evidence>
<feature type="domain" description="Membrane insertase YidC N-terminal" evidence="16">
    <location>
        <begin position="78"/>
        <end position="344"/>
    </location>
</feature>
<feature type="region of interest" description="Disordered" evidence="14">
    <location>
        <begin position="31"/>
        <end position="59"/>
    </location>
</feature>
<keyword evidence="4 13" id="KW-0813">Transport</keyword>
<dbReference type="InterPro" id="IPR047196">
    <property type="entry name" value="YidC_ALB_C"/>
</dbReference>
<dbReference type="InterPro" id="IPR028055">
    <property type="entry name" value="YidC/Oxa/ALB_C"/>
</dbReference>
<evidence type="ECO:0000256" key="7">
    <source>
        <dbReference type="ARBA" id="ARBA00022927"/>
    </source>
</evidence>
<evidence type="ECO:0000256" key="9">
    <source>
        <dbReference type="ARBA" id="ARBA00023136"/>
    </source>
</evidence>
<keyword evidence="18" id="KW-1185">Reference proteome</keyword>
<comment type="subcellular location">
    <subcellularLocation>
        <location evidence="1">Cell inner membrane</location>
        <topology evidence="1">Multi-pass membrane protein</topology>
    </subcellularLocation>
    <subcellularLocation>
        <location evidence="13">Cell membrane</location>
        <topology evidence="13">Multi-pass membrane protein</topology>
    </subcellularLocation>
</comment>
<dbReference type="CDD" id="cd19961">
    <property type="entry name" value="EcYidC-like_peri"/>
    <property type="match status" value="1"/>
</dbReference>
<evidence type="ECO:0000259" key="16">
    <source>
        <dbReference type="Pfam" id="PF14849"/>
    </source>
</evidence>
<feature type="transmembrane region" description="Helical" evidence="13">
    <location>
        <begin position="6"/>
        <end position="24"/>
    </location>
</feature>
<dbReference type="PRINTS" id="PR00701">
    <property type="entry name" value="60KDINNERMP"/>
</dbReference>
<evidence type="ECO:0000259" key="15">
    <source>
        <dbReference type="Pfam" id="PF02096"/>
    </source>
</evidence>
<evidence type="ECO:0000313" key="18">
    <source>
        <dbReference type="Proteomes" id="UP000035036"/>
    </source>
</evidence>
<evidence type="ECO:0000256" key="11">
    <source>
        <dbReference type="ARBA" id="ARBA00033245"/>
    </source>
</evidence>
<evidence type="ECO:0000256" key="1">
    <source>
        <dbReference type="ARBA" id="ARBA00004429"/>
    </source>
</evidence>
<feature type="transmembrane region" description="Helical" evidence="13">
    <location>
        <begin position="495"/>
        <end position="520"/>
    </location>
</feature>
<dbReference type="InterPro" id="IPR019998">
    <property type="entry name" value="Membr_insert_YidC"/>
</dbReference>
<feature type="compositionally biased region" description="Low complexity" evidence="14">
    <location>
        <begin position="31"/>
        <end position="45"/>
    </location>
</feature>
<dbReference type="STRING" id="483547.GSUB_16430"/>
<dbReference type="AlphaFoldDB" id="A0A0B5FW46"/>
<dbReference type="EMBL" id="CP010311">
    <property type="protein sequence ID" value="AJF07821.1"/>
    <property type="molecule type" value="Genomic_DNA"/>
</dbReference>